<reference evidence="3" key="1">
    <citation type="submission" date="2014-11" db="EMBL/GenBank/DDBJ databases">
        <authorList>
            <person name="Amaro Gonzalez C."/>
        </authorList>
    </citation>
    <scope>NUCLEOTIDE SEQUENCE</scope>
</reference>
<dbReference type="AlphaFoldDB" id="A0A0E9WS77"/>
<feature type="signal peptide" evidence="2">
    <location>
        <begin position="1"/>
        <end position="25"/>
    </location>
</feature>
<accession>A0A0E9WS77</accession>
<keyword evidence="1" id="KW-1133">Transmembrane helix</keyword>
<keyword evidence="1" id="KW-0472">Membrane</keyword>
<evidence type="ECO:0000313" key="3">
    <source>
        <dbReference type="EMBL" id="JAH93151.1"/>
    </source>
</evidence>
<keyword evidence="2" id="KW-0732">Signal</keyword>
<evidence type="ECO:0000256" key="1">
    <source>
        <dbReference type="SAM" id="Phobius"/>
    </source>
</evidence>
<evidence type="ECO:0000256" key="2">
    <source>
        <dbReference type="SAM" id="SignalP"/>
    </source>
</evidence>
<reference evidence="3" key="2">
    <citation type="journal article" date="2015" name="Fish Shellfish Immunol.">
        <title>Early steps in the European eel (Anguilla anguilla)-Vibrio vulnificus interaction in the gills: Role of the RtxA13 toxin.</title>
        <authorList>
            <person name="Callol A."/>
            <person name="Pajuelo D."/>
            <person name="Ebbesson L."/>
            <person name="Teles M."/>
            <person name="MacKenzie S."/>
            <person name="Amaro C."/>
        </authorList>
    </citation>
    <scope>NUCLEOTIDE SEQUENCE</scope>
</reference>
<feature type="chain" id="PRO_5002434533" evidence="2">
    <location>
        <begin position="26"/>
        <end position="72"/>
    </location>
</feature>
<keyword evidence="1" id="KW-0812">Transmembrane</keyword>
<name>A0A0E9WS77_ANGAN</name>
<protein>
    <submittedName>
        <fullName evidence="3">Uncharacterized protein</fullName>
    </submittedName>
</protein>
<feature type="transmembrane region" description="Helical" evidence="1">
    <location>
        <begin position="44"/>
        <end position="66"/>
    </location>
</feature>
<organism evidence="3">
    <name type="scientific">Anguilla anguilla</name>
    <name type="common">European freshwater eel</name>
    <name type="synonym">Muraena anguilla</name>
    <dbReference type="NCBI Taxonomy" id="7936"/>
    <lineage>
        <taxon>Eukaryota</taxon>
        <taxon>Metazoa</taxon>
        <taxon>Chordata</taxon>
        <taxon>Craniata</taxon>
        <taxon>Vertebrata</taxon>
        <taxon>Euteleostomi</taxon>
        <taxon>Actinopterygii</taxon>
        <taxon>Neopterygii</taxon>
        <taxon>Teleostei</taxon>
        <taxon>Anguilliformes</taxon>
        <taxon>Anguillidae</taxon>
        <taxon>Anguilla</taxon>
    </lineage>
</organism>
<proteinExistence type="predicted"/>
<dbReference type="EMBL" id="GBXM01015426">
    <property type="protein sequence ID" value="JAH93151.1"/>
    <property type="molecule type" value="Transcribed_RNA"/>
</dbReference>
<sequence length="72" mass="8438">MFTIMNYGHSCFVLHLILLCSFANGQHESRWNDRPFMVLQNQNLALLLSVLSVLLFVMIVMAVFVYKPLRHR</sequence>